<dbReference type="CDD" id="cd01948">
    <property type="entry name" value="EAL"/>
    <property type="match status" value="1"/>
</dbReference>
<dbReference type="eggNOG" id="COG2200">
    <property type="taxonomic scope" value="Bacteria"/>
</dbReference>
<dbReference type="EMBL" id="AQQW01000003">
    <property type="protein sequence ID" value="ETW13548.1"/>
    <property type="molecule type" value="Genomic_DNA"/>
</dbReference>
<evidence type="ECO:0000313" key="3">
    <source>
        <dbReference type="Proteomes" id="UP000019063"/>
    </source>
</evidence>
<dbReference type="STRING" id="1379903.ATO8_05946"/>
<gene>
    <name evidence="2" type="ORF">ATO8_05946</name>
</gene>
<dbReference type="PANTHER" id="PTHR33121:SF79">
    <property type="entry name" value="CYCLIC DI-GMP PHOSPHODIESTERASE PDED-RELATED"/>
    <property type="match status" value="1"/>
</dbReference>
<dbReference type="GO" id="GO:0071111">
    <property type="term" value="F:cyclic-guanylate-specific phosphodiesterase activity"/>
    <property type="evidence" value="ECO:0007669"/>
    <property type="project" value="InterPro"/>
</dbReference>
<dbReference type="Pfam" id="PF00563">
    <property type="entry name" value="EAL"/>
    <property type="match status" value="1"/>
</dbReference>
<evidence type="ECO:0000313" key="2">
    <source>
        <dbReference type="EMBL" id="ETW13548.1"/>
    </source>
</evidence>
<keyword evidence="3" id="KW-1185">Reference proteome</keyword>
<name>W4HMA5_9RHOB</name>
<dbReference type="Proteomes" id="UP000019063">
    <property type="component" value="Unassembled WGS sequence"/>
</dbReference>
<dbReference type="Gene3D" id="3.20.20.450">
    <property type="entry name" value="EAL domain"/>
    <property type="match status" value="1"/>
</dbReference>
<dbReference type="SMART" id="SM00052">
    <property type="entry name" value="EAL"/>
    <property type="match status" value="1"/>
</dbReference>
<dbReference type="PROSITE" id="PS50883">
    <property type="entry name" value="EAL"/>
    <property type="match status" value="1"/>
</dbReference>
<dbReference type="InterPro" id="IPR050706">
    <property type="entry name" value="Cyclic-di-GMP_PDE-like"/>
</dbReference>
<comment type="caution">
    <text evidence="2">The sequence shown here is derived from an EMBL/GenBank/DDBJ whole genome shotgun (WGS) entry which is preliminary data.</text>
</comment>
<sequence>MTDDSPRGRRPRNPLVEAVLARDREAEGAARIAIRHGQVRLAYQPVVQAASAERTAFWEGFARVLDETGRVLPAADFLPAIAEDEDARRLDCMALDRGIAALVQVPALRLAVNLSARSIGYRPWRRVLERGLKRDATLGERLILEINEESAMQVPEIAGAFMTEMQAEGIAFALDDVGAGRTSLRHLAELPVDILKIDGRFTRDLDTRADAQAVVRAVAALARELDLFTVAEKVETARDAALLTEIGIDCLQGYFFAAPTLSPPWAEDATRAAG</sequence>
<protein>
    <submittedName>
        <fullName evidence="2">EAL-like protein</fullName>
    </submittedName>
</protein>
<feature type="domain" description="EAL" evidence="1">
    <location>
        <begin position="23"/>
        <end position="273"/>
    </location>
</feature>
<dbReference type="InterPro" id="IPR001633">
    <property type="entry name" value="EAL_dom"/>
</dbReference>
<dbReference type="AlphaFoldDB" id="W4HMA5"/>
<dbReference type="PANTHER" id="PTHR33121">
    <property type="entry name" value="CYCLIC DI-GMP PHOSPHODIESTERASE PDEF"/>
    <property type="match status" value="1"/>
</dbReference>
<dbReference type="InterPro" id="IPR035919">
    <property type="entry name" value="EAL_sf"/>
</dbReference>
<proteinExistence type="predicted"/>
<dbReference type="PATRIC" id="fig|1317118.6.peg.1226"/>
<accession>W4HMA5</accession>
<reference evidence="2 3" key="1">
    <citation type="journal article" date="2014" name="Antonie Van Leeuwenhoek">
        <title>Roseivivax atlanticus sp. nov., isolated from surface seawater of the Atlantic Ocean.</title>
        <authorList>
            <person name="Li G."/>
            <person name="Lai Q."/>
            <person name="Liu X."/>
            <person name="Sun F."/>
            <person name="Shao Z."/>
        </authorList>
    </citation>
    <scope>NUCLEOTIDE SEQUENCE [LARGE SCALE GENOMIC DNA]</scope>
    <source>
        <strain evidence="2 3">22II-s10s</strain>
    </source>
</reference>
<dbReference type="RefSeq" id="WP_043842894.1">
    <property type="nucleotide sequence ID" value="NZ_AQQW01000003.1"/>
</dbReference>
<evidence type="ECO:0000259" key="1">
    <source>
        <dbReference type="PROSITE" id="PS50883"/>
    </source>
</evidence>
<organism evidence="2 3">
    <name type="scientific">Roseivivax marinus</name>
    <dbReference type="NCBI Taxonomy" id="1379903"/>
    <lineage>
        <taxon>Bacteria</taxon>
        <taxon>Pseudomonadati</taxon>
        <taxon>Pseudomonadota</taxon>
        <taxon>Alphaproteobacteria</taxon>
        <taxon>Rhodobacterales</taxon>
        <taxon>Roseobacteraceae</taxon>
        <taxon>Roseivivax</taxon>
    </lineage>
</organism>
<dbReference type="SUPFAM" id="SSF141868">
    <property type="entry name" value="EAL domain-like"/>
    <property type="match status" value="1"/>
</dbReference>